<evidence type="ECO:0000313" key="1">
    <source>
        <dbReference type="EMBL" id="BAJ79717.1"/>
    </source>
</evidence>
<dbReference type="Proteomes" id="UP000007100">
    <property type="component" value="Chromosome"/>
</dbReference>
<dbReference type="InterPro" id="IPR037401">
    <property type="entry name" value="SnoaL-like"/>
</dbReference>
<dbReference type="SUPFAM" id="SSF54427">
    <property type="entry name" value="NTF2-like"/>
    <property type="match status" value="1"/>
</dbReference>
<dbReference type="HOGENOM" id="CLU_125946_3_0_5"/>
<evidence type="ECO:0000313" key="2">
    <source>
        <dbReference type="Proteomes" id="UP000007100"/>
    </source>
</evidence>
<name>F0J2S8_ACIMA</name>
<dbReference type="Gene3D" id="3.10.450.50">
    <property type="match status" value="1"/>
</dbReference>
<dbReference type="OrthoDB" id="8759424at2"/>
<dbReference type="InterPro" id="IPR032710">
    <property type="entry name" value="NTF2-like_dom_sf"/>
</dbReference>
<sequence>MDNRMPDRSPSHLADAAKVFAAIDRQDAAAFASLFANNGMFVFGNAAPVIGPAAIRAAVTAFFAAIRELRHDIIDVWHVGDSVITQLTVLYRRRDGSVVSLPAATIWRVSDLGITDYRIYADLAPLVAPSD</sequence>
<accession>F0J2S8</accession>
<keyword evidence="2" id="KW-1185">Reference proteome</keyword>
<organism evidence="1 2">
    <name type="scientific">Acidiphilium multivorum (strain DSM 11245 / JCM 8867 / NBRC 100883 / AIU 301)</name>
    <dbReference type="NCBI Taxonomy" id="926570"/>
    <lineage>
        <taxon>Bacteria</taxon>
        <taxon>Pseudomonadati</taxon>
        <taxon>Pseudomonadota</taxon>
        <taxon>Alphaproteobacteria</taxon>
        <taxon>Acetobacterales</taxon>
        <taxon>Acidocellaceae</taxon>
        <taxon>Acidiphilium</taxon>
    </lineage>
</organism>
<dbReference type="Pfam" id="PF12680">
    <property type="entry name" value="SnoaL_2"/>
    <property type="match status" value="1"/>
</dbReference>
<gene>
    <name evidence="1" type="ordered locus">ACMV_03700</name>
</gene>
<protein>
    <submittedName>
        <fullName evidence="1">Uncharacterized protein</fullName>
    </submittedName>
</protein>
<dbReference type="KEGG" id="amv:ACMV_03700"/>
<dbReference type="EMBL" id="AP012035">
    <property type="protein sequence ID" value="BAJ79717.1"/>
    <property type="molecule type" value="Genomic_DNA"/>
</dbReference>
<dbReference type="CDD" id="cd00531">
    <property type="entry name" value="NTF2_like"/>
    <property type="match status" value="1"/>
</dbReference>
<proteinExistence type="predicted"/>
<reference evidence="1 2" key="1">
    <citation type="submission" date="2010-12" db="EMBL/GenBank/DDBJ databases">
        <title>Whole genome sequence of Acidiphilium multivorum AIU301.</title>
        <authorList>
            <person name="Narita-Yamada S."/>
            <person name="Nakamura S."/>
            <person name="Ito N."/>
            <person name="Takarada H."/>
            <person name="Katano Y."/>
            <person name="Nakazawa H."/>
            <person name="Hosoyama A."/>
            <person name="Yamada R."/>
            <person name="Fujita N."/>
        </authorList>
    </citation>
    <scope>NUCLEOTIDE SEQUENCE [LARGE SCALE GENOMIC DNA]</scope>
    <source>
        <strain evidence="2">DSM 11245 / JCM 8867 / AIU301</strain>
    </source>
</reference>
<dbReference type="AlphaFoldDB" id="F0J2S8"/>